<accession>A0ABR2WD07</accession>
<evidence type="ECO:0000313" key="7">
    <source>
        <dbReference type="EMBL" id="KAK9759374.1"/>
    </source>
</evidence>
<keyword evidence="2 7" id="KW-0808">Transferase</keyword>
<dbReference type="Proteomes" id="UP001479436">
    <property type="component" value="Unassembled WGS sequence"/>
</dbReference>
<organism evidence="7 8">
    <name type="scientific">Basidiobolus ranarum</name>
    <dbReference type="NCBI Taxonomy" id="34480"/>
    <lineage>
        <taxon>Eukaryota</taxon>
        <taxon>Fungi</taxon>
        <taxon>Fungi incertae sedis</taxon>
        <taxon>Zoopagomycota</taxon>
        <taxon>Entomophthoromycotina</taxon>
        <taxon>Basidiobolomycetes</taxon>
        <taxon>Basidiobolales</taxon>
        <taxon>Basidiobolaceae</taxon>
        <taxon>Basidiobolus</taxon>
    </lineage>
</organism>
<proteinExistence type="predicted"/>
<evidence type="ECO:0000256" key="4">
    <source>
        <dbReference type="ARBA" id="ARBA00022777"/>
    </source>
</evidence>
<evidence type="ECO:0000313" key="8">
    <source>
        <dbReference type="Proteomes" id="UP001479436"/>
    </source>
</evidence>
<protein>
    <submittedName>
        <fullName evidence="7">Cytochrome c oxidase subunit 1</fullName>
        <ecNumber evidence="7">2.7.11.1</ecNumber>
    </submittedName>
</protein>
<dbReference type="EC" id="2.7.11.1" evidence="7"/>
<evidence type="ECO:0000256" key="3">
    <source>
        <dbReference type="ARBA" id="ARBA00022741"/>
    </source>
</evidence>
<keyword evidence="8" id="KW-1185">Reference proteome</keyword>
<evidence type="ECO:0000256" key="1">
    <source>
        <dbReference type="ARBA" id="ARBA00022527"/>
    </source>
</evidence>
<evidence type="ECO:0000256" key="2">
    <source>
        <dbReference type="ARBA" id="ARBA00022679"/>
    </source>
</evidence>
<keyword evidence="1" id="KW-0723">Serine/threonine-protein kinase</keyword>
<comment type="caution">
    <text evidence="7">The sequence shown here is derived from an EMBL/GenBank/DDBJ whole genome shotgun (WGS) entry which is preliminary data.</text>
</comment>
<reference evidence="7 8" key="1">
    <citation type="submission" date="2023-04" db="EMBL/GenBank/DDBJ databases">
        <title>Genome of Basidiobolus ranarum AG-B5.</title>
        <authorList>
            <person name="Stajich J.E."/>
            <person name="Carter-House D."/>
            <person name="Gryganskyi A."/>
        </authorList>
    </citation>
    <scope>NUCLEOTIDE SEQUENCE [LARGE SCALE GENOMIC DNA]</scope>
    <source>
        <strain evidence="7 8">AG-B5</strain>
    </source>
</reference>
<keyword evidence="5" id="KW-0067">ATP-binding</keyword>
<name>A0ABR2WD07_9FUNG</name>
<dbReference type="PROSITE" id="PS51285">
    <property type="entry name" value="AGC_KINASE_CTER"/>
    <property type="match status" value="1"/>
</dbReference>
<keyword evidence="3" id="KW-0547">Nucleotide-binding</keyword>
<feature type="domain" description="AGC-kinase C-terminal" evidence="6">
    <location>
        <begin position="1"/>
        <end position="50"/>
    </location>
</feature>
<sequence>MNRDIMAPIVPAYRHCGDTSNFDKYPEPEAELNEPNYEDPYSHLFQDFHI</sequence>
<keyword evidence="4" id="KW-0418">Kinase</keyword>
<gene>
    <name evidence="7" type="primary">PKA4_7</name>
    <name evidence="7" type="ORF">K7432_017742</name>
</gene>
<evidence type="ECO:0000256" key="5">
    <source>
        <dbReference type="ARBA" id="ARBA00022840"/>
    </source>
</evidence>
<evidence type="ECO:0000259" key="6">
    <source>
        <dbReference type="PROSITE" id="PS51285"/>
    </source>
</evidence>
<dbReference type="InterPro" id="IPR000961">
    <property type="entry name" value="AGC-kinase_C"/>
</dbReference>
<dbReference type="GO" id="GO:0004674">
    <property type="term" value="F:protein serine/threonine kinase activity"/>
    <property type="evidence" value="ECO:0007669"/>
    <property type="project" value="UniProtKB-EC"/>
</dbReference>
<dbReference type="EMBL" id="JASJQH010004247">
    <property type="protein sequence ID" value="KAK9759374.1"/>
    <property type="molecule type" value="Genomic_DNA"/>
</dbReference>